<dbReference type="Proteomes" id="UP000218334">
    <property type="component" value="Unassembled WGS sequence"/>
</dbReference>
<organism evidence="1 2">
    <name type="scientific">Armillaria solidipes</name>
    <dbReference type="NCBI Taxonomy" id="1076256"/>
    <lineage>
        <taxon>Eukaryota</taxon>
        <taxon>Fungi</taxon>
        <taxon>Dikarya</taxon>
        <taxon>Basidiomycota</taxon>
        <taxon>Agaricomycotina</taxon>
        <taxon>Agaricomycetes</taxon>
        <taxon>Agaricomycetidae</taxon>
        <taxon>Agaricales</taxon>
        <taxon>Marasmiineae</taxon>
        <taxon>Physalacriaceae</taxon>
        <taxon>Armillaria</taxon>
    </lineage>
</organism>
<name>A0A2H3C8V1_9AGAR</name>
<gene>
    <name evidence="1" type="ORF">ARMSODRAFT_986756</name>
</gene>
<dbReference type="EMBL" id="KZ293421">
    <property type="protein sequence ID" value="PBK72573.1"/>
    <property type="molecule type" value="Genomic_DNA"/>
</dbReference>
<proteinExistence type="predicted"/>
<accession>A0A2H3C8V1</accession>
<dbReference type="AlphaFoldDB" id="A0A2H3C8V1"/>
<evidence type="ECO:0000313" key="1">
    <source>
        <dbReference type="EMBL" id="PBK72573.1"/>
    </source>
</evidence>
<protein>
    <submittedName>
        <fullName evidence="1">Uncharacterized protein</fullName>
    </submittedName>
</protein>
<dbReference type="STRING" id="1076256.A0A2H3C8V1"/>
<reference evidence="2" key="1">
    <citation type="journal article" date="2017" name="Nat. Ecol. Evol.">
        <title>Genome expansion and lineage-specific genetic innovations in the forest pathogenic fungi Armillaria.</title>
        <authorList>
            <person name="Sipos G."/>
            <person name="Prasanna A.N."/>
            <person name="Walter M.C."/>
            <person name="O'Connor E."/>
            <person name="Balint B."/>
            <person name="Krizsan K."/>
            <person name="Kiss B."/>
            <person name="Hess J."/>
            <person name="Varga T."/>
            <person name="Slot J."/>
            <person name="Riley R."/>
            <person name="Boka B."/>
            <person name="Rigling D."/>
            <person name="Barry K."/>
            <person name="Lee J."/>
            <person name="Mihaltcheva S."/>
            <person name="LaButti K."/>
            <person name="Lipzen A."/>
            <person name="Waldron R."/>
            <person name="Moloney N.M."/>
            <person name="Sperisen C."/>
            <person name="Kredics L."/>
            <person name="Vagvoelgyi C."/>
            <person name="Patrignani A."/>
            <person name="Fitzpatrick D."/>
            <person name="Nagy I."/>
            <person name="Doyle S."/>
            <person name="Anderson J.B."/>
            <person name="Grigoriev I.V."/>
            <person name="Gueldener U."/>
            <person name="Muensterkoetter M."/>
            <person name="Nagy L.G."/>
        </authorList>
    </citation>
    <scope>NUCLEOTIDE SEQUENCE [LARGE SCALE GENOMIC DNA]</scope>
    <source>
        <strain evidence="2">28-4</strain>
    </source>
</reference>
<evidence type="ECO:0000313" key="2">
    <source>
        <dbReference type="Proteomes" id="UP000218334"/>
    </source>
</evidence>
<dbReference type="Pfam" id="PF18759">
    <property type="entry name" value="Plavaka"/>
    <property type="match status" value="1"/>
</dbReference>
<keyword evidence="2" id="KW-1185">Reference proteome</keyword>
<dbReference type="InterPro" id="IPR041078">
    <property type="entry name" value="Plavaka"/>
</dbReference>
<sequence>MALLGRPCDANGVYLPTGVNPDPPLEPINLAEPFEDVAQFRIADFLFRKVEMSQGGIDELMELWTLTMLKHGDFGPFENHDAMHKAIDSIRQGDAPWKCFVAQADTNLSPNAPNWQRDQYQIWYRDPDTVISNMLANPDFSDEFDAAPYIEVGQDGKRRWCDFMSGNFAWRHAGAMYVGVILGSDKTTVSVGTGNVEYHPLGHRNAVMPIGFLAIPKGDRKYDDDPAFRIFKKRLYHQSVAAILRSLRPAMTQPVVRRCPDGHFRRVIYDLASFIADYPEQVLLSGIVTGWCAKCTALSNDLDGGGSRRSQALTELLLEEFRDDGDALWYNYGIDKNIQPFMYDFPWADIHEILTSDLLHQVIKGSFKDHLVEWVGEYLLQSEGKERAREIMDDIDCRIAATPLFPGLRRFPQGRRFKQWTGDDSKALMKVYLPAVADYLPEDMMHCLASFLDFCYLVCRTDFDEDTLAAVDAAVASFHHYRMVFITTGVRETISLPRQHSLVHYRQHIVDFGAPNGLCSSITESRHITAVKKPWRRSNRYNALSQMLLTNQRLDKLAALRSELATYGLVAPNHPPPPTPFDLENEDAGAVDDQVLAEVKLAATHEHAYPRSLERLATHIQCTNLPELTRRFLYDQLRSDADPLSDTISVEDCPEILSHVHVYHSAVATFYTPSDVSGIRGMRRECIRSTPSWHKRPRRDCAFVVEDDDQPGFSGMSVVRILLFFSFVHEEITYPCALVWWFKKHSRHPDKKTGLWIVKPEVSRGQPVITVIHLHSLFCGAHIIPVYGPHAVPHRFDYAYSLDCFRAFYVNKYADHHSNEIIFA</sequence>